<keyword evidence="10 13" id="KW-0539">Nucleus</keyword>
<dbReference type="Pfam" id="PF02182">
    <property type="entry name" value="SAD_SRA"/>
    <property type="match status" value="1"/>
</dbReference>
<feature type="region of interest" description="Disordered" evidence="14">
    <location>
        <begin position="170"/>
        <end position="202"/>
    </location>
</feature>
<dbReference type="Proteomes" id="UP001634394">
    <property type="component" value="Unassembled WGS sequence"/>
</dbReference>
<feature type="region of interest" description="Disordered" evidence="14">
    <location>
        <begin position="227"/>
        <end position="249"/>
    </location>
</feature>
<feature type="domain" description="PHD-type" evidence="15">
    <location>
        <begin position="410"/>
        <end position="461"/>
    </location>
</feature>
<dbReference type="SMART" id="SM00466">
    <property type="entry name" value="SRA"/>
    <property type="match status" value="1"/>
</dbReference>
<reference evidence="19 20" key="1">
    <citation type="submission" date="2024-11" db="EMBL/GenBank/DDBJ databases">
        <title>Chromosome-level genome assembly of the freshwater bivalve Anodonta woodiana.</title>
        <authorList>
            <person name="Chen X."/>
        </authorList>
    </citation>
    <scope>NUCLEOTIDE SEQUENCE [LARGE SCALE GENOMIC DNA]</scope>
    <source>
        <strain evidence="19">MN2024</strain>
        <tissue evidence="19">Gills</tissue>
    </source>
</reference>
<evidence type="ECO:0000256" key="4">
    <source>
        <dbReference type="ARBA" id="ARBA00022679"/>
    </source>
</evidence>
<feature type="compositionally biased region" description="Basic and acidic residues" evidence="14">
    <location>
        <begin position="190"/>
        <end position="202"/>
    </location>
</feature>
<feature type="domain" description="Ubiquitin-like" evidence="16">
    <location>
        <begin position="1"/>
        <end position="78"/>
    </location>
</feature>
<keyword evidence="5" id="KW-0479">Metal-binding</keyword>
<dbReference type="Gene3D" id="3.10.20.90">
    <property type="entry name" value="Phosphatidylinositol 3-kinase Catalytic Subunit, Chain A, domain 1"/>
    <property type="match status" value="1"/>
</dbReference>
<comment type="catalytic activity">
    <reaction evidence="1">
        <text>S-ubiquitinyl-[E2 ubiquitin-conjugating enzyme]-L-cysteine + [acceptor protein]-L-lysine = [E2 ubiquitin-conjugating enzyme]-L-cysteine + N(6)-ubiquitinyl-[acceptor protein]-L-lysine.</text>
        <dbReference type="EC" id="2.3.2.27"/>
    </reaction>
</comment>
<evidence type="ECO:0000256" key="14">
    <source>
        <dbReference type="SAM" id="MobiDB-lite"/>
    </source>
</evidence>
<accession>A0ABD3WVZ0</accession>
<dbReference type="InterPro" id="IPR000626">
    <property type="entry name" value="Ubiquitin-like_dom"/>
</dbReference>
<dbReference type="GO" id="GO:0008270">
    <property type="term" value="F:zinc ion binding"/>
    <property type="evidence" value="ECO:0007669"/>
    <property type="project" value="UniProtKB-KW"/>
</dbReference>
<evidence type="ECO:0000256" key="5">
    <source>
        <dbReference type="ARBA" id="ARBA00022723"/>
    </source>
</evidence>
<evidence type="ECO:0000313" key="19">
    <source>
        <dbReference type="EMBL" id="KAL3878132.1"/>
    </source>
</evidence>
<dbReference type="InterPro" id="IPR003105">
    <property type="entry name" value="SRA_YDG"/>
</dbReference>
<dbReference type="InterPro" id="IPR036987">
    <property type="entry name" value="SRA-YDG_sf"/>
</dbReference>
<dbReference type="Pfam" id="PF12148">
    <property type="entry name" value="TTD"/>
    <property type="match status" value="1"/>
</dbReference>
<keyword evidence="7" id="KW-0833">Ubl conjugation pathway</keyword>
<evidence type="ECO:0000259" key="15">
    <source>
        <dbReference type="PROSITE" id="PS50016"/>
    </source>
</evidence>
<dbReference type="FunFam" id="3.30.40.10:FF:000066">
    <property type="entry name" value="E3 ubiquitin-protein ligase UHRF2 isoform X1"/>
    <property type="match status" value="1"/>
</dbReference>
<dbReference type="InterPro" id="IPR001965">
    <property type="entry name" value="Znf_PHD"/>
</dbReference>
<dbReference type="SMART" id="SM00213">
    <property type="entry name" value="UBQ"/>
    <property type="match status" value="1"/>
</dbReference>
<comment type="subcellular location">
    <subcellularLocation>
        <location evidence="13">Nucleus</location>
    </subcellularLocation>
</comment>
<dbReference type="Pfam" id="PF00240">
    <property type="entry name" value="ubiquitin"/>
    <property type="match status" value="1"/>
</dbReference>
<dbReference type="CDD" id="cd20388">
    <property type="entry name" value="Tudor_UHRF_rpt2"/>
    <property type="match status" value="1"/>
</dbReference>
<evidence type="ECO:0000256" key="6">
    <source>
        <dbReference type="ARBA" id="ARBA00022771"/>
    </source>
</evidence>
<dbReference type="PROSITE" id="PS50016">
    <property type="entry name" value="ZF_PHD_2"/>
    <property type="match status" value="1"/>
</dbReference>
<dbReference type="FunFam" id="2.30.280.10:FF:000001">
    <property type="entry name" value="E3 ubiquitin-protein ligase UHRF1 isoform 1"/>
    <property type="match status" value="1"/>
</dbReference>
<comment type="caution">
    <text evidence="19">The sequence shown here is derived from an EMBL/GenBank/DDBJ whole genome shotgun (WGS) entry which is preliminary data.</text>
</comment>
<evidence type="ECO:0000256" key="11">
    <source>
        <dbReference type="ARBA" id="ARBA00023306"/>
    </source>
</evidence>
<dbReference type="GO" id="GO:0005634">
    <property type="term" value="C:nucleus"/>
    <property type="evidence" value="ECO:0007669"/>
    <property type="project" value="UniProtKB-SubCell"/>
</dbReference>
<dbReference type="PROSITE" id="PS51015">
    <property type="entry name" value="YDG"/>
    <property type="match status" value="1"/>
</dbReference>
<evidence type="ECO:0000256" key="2">
    <source>
        <dbReference type="ARBA" id="ARBA00004906"/>
    </source>
</evidence>
<feature type="region of interest" description="Disordered" evidence="14">
    <location>
        <begin position="710"/>
        <end position="744"/>
    </location>
</feature>
<dbReference type="InterPro" id="IPR021991">
    <property type="entry name" value="TTD_dom"/>
</dbReference>
<dbReference type="InterPro" id="IPR045134">
    <property type="entry name" value="UHRF1/2-like"/>
</dbReference>
<dbReference type="SUPFAM" id="SSF57850">
    <property type="entry name" value="RING/U-box"/>
    <property type="match status" value="1"/>
</dbReference>
<organism evidence="19 20">
    <name type="scientific">Sinanodonta woodiana</name>
    <name type="common">Chinese pond mussel</name>
    <name type="synonym">Anodonta woodiana</name>
    <dbReference type="NCBI Taxonomy" id="1069815"/>
    <lineage>
        <taxon>Eukaryota</taxon>
        <taxon>Metazoa</taxon>
        <taxon>Spiralia</taxon>
        <taxon>Lophotrochozoa</taxon>
        <taxon>Mollusca</taxon>
        <taxon>Bivalvia</taxon>
        <taxon>Autobranchia</taxon>
        <taxon>Heteroconchia</taxon>
        <taxon>Palaeoheterodonta</taxon>
        <taxon>Unionida</taxon>
        <taxon>Unionoidea</taxon>
        <taxon>Unionidae</taxon>
        <taxon>Unioninae</taxon>
        <taxon>Sinanodonta</taxon>
    </lineage>
</organism>
<evidence type="ECO:0000256" key="7">
    <source>
        <dbReference type="ARBA" id="ARBA00022786"/>
    </source>
</evidence>
<feature type="domain" description="RING-type" evidence="17">
    <location>
        <begin position="413"/>
        <end position="459"/>
    </location>
</feature>
<proteinExistence type="predicted"/>
<keyword evidence="9" id="KW-0238">DNA-binding</keyword>
<dbReference type="AlphaFoldDB" id="A0ABD3WVZ0"/>
<evidence type="ECO:0000256" key="3">
    <source>
        <dbReference type="ARBA" id="ARBA00012483"/>
    </source>
</evidence>
<dbReference type="Gene3D" id="2.30.30.140">
    <property type="match status" value="1"/>
</dbReference>
<evidence type="ECO:0000259" key="18">
    <source>
        <dbReference type="PROSITE" id="PS51015"/>
    </source>
</evidence>
<name>A0ABD3WVZ0_SINWO</name>
<dbReference type="InterPro" id="IPR013083">
    <property type="entry name" value="Znf_RING/FYVE/PHD"/>
</dbReference>
<dbReference type="InterPro" id="IPR015947">
    <property type="entry name" value="PUA-like_sf"/>
</dbReference>
<dbReference type="CDD" id="cd15525">
    <property type="entry name" value="PHD_UHRF1_2"/>
    <property type="match status" value="1"/>
</dbReference>
<sequence>MWIQVRTFDGKKSIRVDDLSKLTKIEELREKLVDPFDASPERQRLFYRGKQLEDGHTLFDYNVGLNDLIQLMVRNPDPVKEDERTNGYVSSSDEGSSDKENKRPPTPELIKSSNSKQYDEEEMSSSTYKVGDIIDARDESVGAWFESRLVRVTKATDHLESSALVTDGLQNETVKNESNNSQKDATNIESKIDSDESEGRNKSEITKINDILTEKDIVVNGNADFSEPMEMDASETGSQDDNKHVDGDSDKSLLKTLHPNEVIHDDGFVYHVVFDRYDEDEPLKLKCKDIRPRARNIIPFKELKEGQKVMVNYNIDDPDQRGLWYDSLITKKKVTRTVKELLATVYFGPDLTPLENCKILFVGEIFDIEKAGTQLNEADVANNPAASPVKRQVKPECDHCLDNPRKKCKHCACCICGGKHDPDKQIICDECNQAYHLSCLTPPLDKLPEEDEWYCPSCKNDVTEIVKAGEKLKESKKKSKMASSSSTSGRDWGRGMACVGRTKVCTVVPSNHFGSIPGVEVGTLWKFRVQVSEAGVHRPHVAGIHGREDEGAYSVVLSGGYEDDTDNGDEFHYTGSGGRDLSGNKRTAEQSCDQMLTRMNKALAKNCNAPLDSKKGAEAKDWKAGKPVRVVRNCKGRKHSDYSPEEGNRYDGIYKIVKYWPEKGKSGFLVWRYMLKRDDPTPAPWTTAGKKKIKELGLAMQYPEGYLEAQAQKEKSGDSPNIGKGKVKGKRKRAEEQEDGHDSAPKKIKVAAYKIGSEQSKLIKEDKANKKLWDEALSHTKKGGQAFLQTLEELFNCICCQEVVFKPITTQCAHNFCKACLQRSFKAGVYSCPACRTDLEKDLNSCENKTLGEILSNFFPGYEAGR</sequence>
<dbReference type="PROSITE" id="PS50089">
    <property type="entry name" value="ZF_RING_2"/>
    <property type="match status" value="2"/>
</dbReference>
<keyword evidence="4" id="KW-0808">Transferase</keyword>
<dbReference type="Gene3D" id="3.30.40.10">
    <property type="entry name" value="Zinc/RING finger domain, C3HC4 (zinc finger)"/>
    <property type="match status" value="1"/>
</dbReference>
<evidence type="ECO:0000256" key="9">
    <source>
        <dbReference type="ARBA" id="ARBA00023125"/>
    </source>
</evidence>
<evidence type="ECO:0000313" key="20">
    <source>
        <dbReference type="Proteomes" id="UP001634394"/>
    </source>
</evidence>
<dbReference type="GO" id="GO:0061630">
    <property type="term" value="F:ubiquitin protein ligase activity"/>
    <property type="evidence" value="ECO:0007669"/>
    <property type="project" value="UniProtKB-EC"/>
</dbReference>
<dbReference type="CDD" id="cd01797">
    <property type="entry name" value="Ubl_UHRF"/>
    <property type="match status" value="1"/>
</dbReference>
<dbReference type="PANTHER" id="PTHR14140:SF45">
    <property type="entry name" value="RING-TYPE E3 UBIQUITIN TRANSFERASE"/>
    <property type="match status" value="1"/>
</dbReference>
<evidence type="ECO:0000256" key="10">
    <source>
        <dbReference type="ARBA" id="ARBA00023242"/>
    </source>
</evidence>
<feature type="domain" description="RING-type" evidence="17">
    <location>
        <begin position="797"/>
        <end position="836"/>
    </location>
</feature>
<dbReference type="SUPFAM" id="SSF54236">
    <property type="entry name" value="Ubiquitin-like"/>
    <property type="match status" value="1"/>
</dbReference>
<keyword evidence="8" id="KW-0862">Zinc</keyword>
<dbReference type="SUPFAM" id="SSF57903">
    <property type="entry name" value="FYVE/PHD zinc finger"/>
    <property type="match status" value="1"/>
</dbReference>
<feature type="region of interest" description="Disordered" evidence="14">
    <location>
        <begin position="76"/>
        <end position="126"/>
    </location>
</feature>
<feature type="domain" description="YDG" evidence="18">
    <location>
        <begin position="514"/>
        <end position="677"/>
    </location>
</feature>
<dbReference type="InterPro" id="IPR029071">
    <property type="entry name" value="Ubiquitin-like_domsf"/>
</dbReference>
<protein>
    <recommendedName>
        <fullName evidence="3">RING-type E3 ubiquitin transferase</fullName>
        <ecNumber evidence="3">2.3.2.27</ecNumber>
    </recommendedName>
</protein>
<dbReference type="PROSITE" id="PS00518">
    <property type="entry name" value="ZF_RING_1"/>
    <property type="match status" value="1"/>
</dbReference>
<evidence type="ECO:0000259" key="17">
    <source>
        <dbReference type="PROSITE" id="PS50089"/>
    </source>
</evidence>
<dbReference type="EMBL" id="JBJQND010000004">
    <property type="protein sequence ID" value="KAL3878132.1"/>
    <property type="molecule type" value="Genomic_DNA"/>
</dbReference>
<dbReference type="InterPro" id="IPR011011">
    <property type="entry name" value="Znf_FYVE_PHD"/>
</dbReference>
<dbReference type="SMART" id="SM00184">
    <property type="entry name" value="RING"/>
    <property type="match status" value="2"/>
</dbReference>
<gene>
    <name evidence="19" type="ORF">ACJMK2_030503</name>
</gene>
<dbReference type="InterPro" id="IPR001841">
    <property type="entry name" value="Znf_RING"/>
</dbReference>
<keyword evidence="11" id="KW-0131">Cell cycle</keyword>
<comment type="pathway">
    <text evidence="2">Protein modification; protein ubiquitination.</text>
</comment>
<feature type="compositionally biased region" description="Basic and acidic residues" evidence="14">
    <location>
        <begin position="96"/>
        <end position="105"/>
    </location>
</feature>
<dbReference type="Pfam" id="PF00628">
    <property type="entry name" value="PHD"/>
    <property type="match status" value="1"/>
</dbReference>
<feature type="compositionally biased region" description="Polar residues" evidence="14">
    <location>
        <begin position="170"/>
        <end position="189"/>
    </location>
</feature>
<dbReference type="PANTHER" id="PTHR14140">
    <property type="entry name" value="E3 UBIQUITIN-PROTEIN LIGASE UHRF-RELATED"/>
    <property type="match status" value="1"/>
</dbReference>
<keyword evidence="6 12" id="KW-0863">Zinc-finger</keyword>
<dbReference type="GO" id="GO:0003677">
    <property type="term" value="F:DNA binding"/>
    <property type="evidence" value="ECO:0007669"/>
    <property type="project" value="UniProtKB-KW"/>
</dbReference>
<dbReference type="Gene3D" id="2.30.30.1150">
    <property type="match status" value="1"/>
</dbReference>
<dbReference type="Gene3D" id="2.30.280.10">
    <property type="entry name" value="SRA-YDG"/>
    <property type="match status" value="1"/>
</dbReference>
<evidence type="ECO:0000256" key="1">
    <source>
        <dbReference type="ARBA" id="ARBA00000900"/>
    </source>
</evidence>
<evidence type="ECO:0000256" key="13">
    <source>
        <dbReference type="PROSITE-ProRule" id="PRU00358"/>
    </source>
</evidence>
<evidence type="ECO:0000259" key="16">
    <source>
        <dbReference type="PROSITE" id="PS50053"/>
    </source>
</evidence>
<feature type="compositionally biased region" description="Basic and acidic residues" evidence="14">
    <location>
        <begin position="240"/>
        <end position="249"/>
    </location>
</feature>
<dbReference type="InterPro" id="IPR017907">
    <property type="entry name" value="Znf_RING_CS"/>
</dbReference>
<dbReference type="PROSITE" id="PS50053">
    <property type="entry name" value="UBIQUITIN_2"/>
    <property type="match status" value="1"/>
</dbReference>
<dbReference type="EC" id="2.3.2.27" evidence="3"/>
<evidence type="ECO:0000256" key="8">
    <source>
        <dbReference type="ARBA" id="ARBA00022833"/>
    </source>
</evidence>
<dbReference type="SMART" id="SM00249">
    <property type="entry name" value="PHD"/>
    <property type="match status" value="1"/>
</dbReference>
<dbReference type="FunFam" id="3.10.20.90:FF:000465">
    <property type="entry name" value="E3 ubiquitin-protein ligase UHRF1-like Protein"/>
    <property type="match status" value="1"/>
</dbReference>
<evidence type="ECO:0000256" key="12">
    <source>
        <dbReference type="PROSITE-ProRule" id="PRU00175"/>
    </source>
</evidence>
<keyword evidence="20" id="KW-1185">Reference proteome</keyword>
<dbReference type="SUPFAM" id="SSF88697">
    <property type="entry name" value="PUA domain-like"/>
    <property type="match status" value="1"/>
</dbReference>
<dbReference type="InterPro" id="IPR019787">
    <property type="entry name" value="Znf_PHD-finger"/>
</dbReference>